<dbReference type="EMBL" id="CM003610">
    <property type="protein sequence ID" value="KYP61426.1"/>
    <property type="molecule type" value="Genomic_DNA"/>
</dbReference>
<name>A0A151T2Y9_CAJCA</name>
<sequence length="76" mass="9144">MSLHDRFQNNICSDLPNAFWDRKRHMVSLPYEKHFTDRQIPTKTRPIQMSHELVNHCQKEIKDLLSKELIRKSKSP</sequence>
<evidence type="ECO:0008006" key="3">
    <source>
        <dbReference type="Google" id="ProtNLM"/>
    </source>
</evidence>
<reference evidence="1 2" key="1">
    <citation type="journal article" date="2012" name="Nat. Biotechnol.">
        <title>Draft genome sequence of pigeonpea (Cajanus cajan), an orphan legume crop of resource-poor farmers.</title>
        <authorList>
            <person name="Varshney R.K."/>
            <person name="Chen W."/>
            <person name="Li Y."/>
            <person name="Bharti A.K."/>
            <person name="Saxena R.K."/>
            <person name="Schlueter J.A."/>
            <person name="Donoghue M.T."/>
            <person name="Azam S."/>
            <person name="Fan G."/>
            <person name="Whaley A.M."/>
            <person name="Farmer A.D."/>
            <person name="Sheridan J."/>
            <person name="Iwata A."/>
            <person name="Tuteja R."/>
            <person name="Penmetsa R.V."/>
            <person name="Wu W."/>
            <person name="Upadhyaya H.D."/>
            <person name="Yang S.P."/>
            <person name="Shah T."/>
            <person name="Saxena K.B."/>
            <person name="Michael T."/>
            <person name="McCombie W.R."/>
            <person name="Yang B."/>
            <person name="Zhang G."/>
            <person name="Yang H."/>
            <person name="Wang J."/>
            <person name="Spillane C."/>
            <person name="Cook D.R."/>
            <person name="May G.D."/>
            <person name="Xu X."/>
            <person name="Jackson S.A."/>
        </authorList>
    </citation>
    <scope>NUCLEOTIDE SEQUENCE [LARGE SCALE GENOMIC DNA]</scope>
    <source>
        <strain evidence="2">cv. Asha</strain>
    </source>
</reference>
<keyword evidence="2" id="KW-1185">Reference proteome</keyword>
<gene>
    <name evidence="1" type="ORF">KK1_015915</name>
</gene>
<dbReference type="Gramene" id="C.cajan_15471.t">
    <property type="protein sequence ID" value="C.cajan_15471.t.cds1"/>
    <property type="gene ID" value="C.cajan_15471"/>
</dbReference>
<dbReference type="Proteomes" id="UP000075243">
    <property type="component" value="Chromosome 8"/>
</dbReference>
<evidence type="ECO:0000313" key="2">
    <source>
        <dbReference type="Proteomes" id="UP000075243"/>
    </source>
</evidence>
<evidence type="ECO:0000313" key="1">
    <source>
        <dbReference type="EMBL" id="KYP61426.1"/>
    </source>
</evidence>
<dbReference type="AlphaFoldDB" id="A0A151T2Y9"/>
<proteinExistence type="predicted"/>
<accession>A0A151T2Y9</accession>
<protein>
    <recommendedName>
        <fullName evidence="3">Polyprotein</fullName>
    </recommendedName>
</protein>
<organism evidence="1 2">
    <name type="scientific">Cajanus cajan</name>
    <name type="common">Pigeon pea</name>
    <name type="synonym">Cajanus indicus</name>
    <dbReference type="NCBI Taxonomy" id="3821"/>
    <lineage>
        <taxon>Eukaryota</taxon>
        <taxon>Viridiplantae</taxon>
        <taxon>Streptophyta</taxon>
        <taxon>Embryophyta</taxon>
        <taxon>Tracheophyta</taxon>
        <taxon>Spermatophyta</taxon>
        <taxon>Magnoliopsida</taxon>
        <taxon>eudicotyledons</taxon>
        <taxon>Gunneridae</taxon>
        <taxon>Pentapetalae</taxon>
        <taxon>rosids</taxon>
        <taxon>fabids</taxon>
        <taxon>Fabales</taxon>
        <taxon>Fabaceae</taxon>
        <taxon>Papilionoideae</taxon>
        <taxon>50 kb inversion clade</taxon>
        <taxon>NPAAA clade</taxon>
        <taxon>indigoferoid/millettioid clade</taxon>
        <taxon>Phaseoleae</taxon>
        <taxon>Cajanus</taxon>
    </lineage>
</organism>